<dbReference type="RefSeq" id="WP_108621557.1">
    <property type="nucleotide sequence ID" value="NZ_CP028901.1"/>
</dbReference>
<accession>A0A2R4XK52</accession>
<name>A0A2R4XK52_9BURK</name>
<evidence type="ECO:0000256" key="1">
    <source>
        <dbReference type="ARBA" id="ARBA00022729"/>
    </source>
</evidence>
<feature type="compositionally biased region" description="Polar residues" evidence="2">
    <location>
        <begin position="1144"/>
        <end position="1163"/>
    </location>
</feature>
<dbReference type="SUPFAM" id="SSF55486">
    <property type="entry name" value="Metalloproteases ('zincins'), catalytic domain"/>
    <property type="match status" value="2"/>
</dbReference>
<gene>
    <name evidence="4" type="ORF">DBV39_10975</name>
</gene>
<evidence type="ECO:0000313" key="4">
    <source>
        <dbReference type="EMBL" id="AWB34141.1"/>
    </source>
</evidence>
<dbReference type="KEGG" id="boz:DBV39_10975"/>
<dbReference type="InterPro" id="IPR032812">
    <property type="entry name" value="SbsA_Ig"/>
</dbReference>
<evidence type="ECO:0000313" key="5">
    <source>
        <dbReference type="Proteomes" id="UP000244571"/>
    </source>
</evidence>
<dbReference type="Proteomes" id="UP000244571">
    <property type="component" value="Chromosome"/>
</dbReference>
<protein>
    <recommendedName>
        <fullName evidence="3">SbsA Ig-like domain-containing protein</fullName>
    </recommendedName>
</protein>
<evidence type="ECO:0000256" key="2">
    <source>
        <dbReference type="SAM" id="MobiDB-lite"/>
    </source>
</evidence>
<proteinExistence type="predicted"/>
<dbReference type="Pfam" id="PF13205">
    <property type="entry name" value="Big_5"/>
    <property type="match status" value="1"/>
</dbReference>
<feature type="region of interest" description="Disordered" evidence="2">
    <location>
        <begin position="1137"/>
        <end position="1163"/>
    </location>
</feature>
<reference evidence="4 5" key="1">
    <citation type="submission" date="2018-04" db="EMBL/GenBank/DDBJ databases">
        <title>Bordetella sp. HZ20 isolated from seawater.</title>
        <authorList>
            <person name="Sun C."/>
        </authorList>
    </citation>
    <scope>NUCLEOTIDE SEQUENCE [LARGE SCALE GENOMIC DNA]</scope>
    <source>
        <strain evidence="4 5">HZ20</strain>
    </source>
</reference>
<feature type="domain" description="SbsA Ig-like" evidence="3">
    <location>
        <begin position="244"/>
        <end position="353"/>
    </location>
</feature>
<keyword evidence="5" id="KW-1185">Reference proteome</keyword>
<dbReference type="EMBL" id="CP028901">
    <property type="protein sequence ID" value="AWB34141.1"/>
    <property type="molecule type" value="Genomic_DNA"/>
</dbReference>
<dbReference type="OrthoDB" id="7311515at2"/>
<evidence type="ECO:0000259" key="3">
    <source>
        <dbReference type="Pfam" id="PF13205"/>
    </source>
</evidence>
<sequence length="1268" mass="139787">MRQSGLGSLIDVCLLATLLSVVVLLSADAALAQGSRRDSNAPFKDAYDVLYGADLVGTWKGTVRGSSLSQRDGVMSGQAVFPRRGYENRNTFGIILHDHRHRKGLEFSQVLIGDLPCGPKGQMTPVAHGLELQGGRAGFGSVMFENWLADTQRDDMSVYRNYGALRKNPGVVQTEWTSDTFTLRLTSTMVAGVAPVKNHTFDYERQKEGYLDSLNIDLEFTLRKTPRTQAIFDWTQCDQTEFEPMQVVETTPEHGRENVLLEGSEFLIELDAPLYAGSLDETTVILSTRDQANGYVFVATDVSLDAPDRIRVVPKETLLPGTIYEIELVSGEDGVRGRDSEVLPADFRLAFSTVVDPDRVQVDLYQVSQNAAMVYGKPAVARVATQWKERDDIHSAWQVLSYPIRIEIKDEYEKSFFPEKKGRVKRPDLLDKEEIRLGKKTLDVYGWSPSSGRSPTTAVALVYPDEPYPEDIEPVPAIAEQSIDYASRQVDRLTFDYYIAEHSEWLERGADPDMTNAIHVAAMRDRLFANQIFPVVSVIGRFQGRFNVQDTICSVPGAKSWMVCKEGFNSWSDPRHAAANNDFGPFFELMHEQIAAQSSADILVAYHPPSLQGGGQATSPFEQPQSLTRPGDEPYWFGEPDSPVMERLHGDRTGRNMVIMTTLTRGNQFVPSIMLTPLVAHEFGHIFGLPHTPYAESEEHRGQVCQKHYKTIAAGIEGMRVSLDGASGWQKSSKDGNAQSSEPLLNLMFPCLYETRNKYWIDPNQYDWLLENMPTMVSHSRARMARIDSSSIAHVESARSVRDSMQGQTRWHEMMQSVEQTDHSAQVQRWLLISGWNDGESGGLLPAVTVAGPRPDLTEVDAPDAALQVRVLGLDGVVLASDLVASGHPDKGAKPFARTFAIRGEPGRIQLMRGEHVLAERKVVPGLKPSTFVSHEDGDVFTAGEELVWHNDHQGSGLTHALRYSADGEQWRTLAILLPGQSFTPEMSSLTPGDSVAFELVTSDGVRSFVTRLPVKLSVPFAPVAMWPTGHPQRDAAAFAGYGSATVLLNAPIQVDTLDAVRLLSEGKVVAHEVMLDDTGAQLTVAPSDPDHEREYMLIVDPGLQSIYGDSLVAQIQIQFTGVDVQEDPSVLAWPARRHDKASKTTVGSTKSPASESYSGQSGQGDITLSLGQSVTLNIQVLDCLHNLEMLESVRIEFQIPGADSIQIEMTREQGNLISAKASHGPRATGADGQDWALQWDGGQVFARGMLGDDRQATAFEFRGTCPS</sequence>
<keyword evidence="1" id="KW-0732">Signal</keyword>
<organism evidence="4 5">
    <name type="scientific">Orrella marina</name>
    <dbReference type="NCBI Taxonomy" id="2163011"/>
    <lineage>
        <taxon>Bacteria</taxon>
        <taxon>Pseudomonadati</taxon>
        <taxon>Pseudomonadota</taxon>
        <taxon>Betaproteobacteria</taxon>
        <taxon>Burkholderiales</taxon>
        <taxon>Alcaligenaceae</taxon>
        <taxon>Orrella</taxon>
    </lineage>
</organism>
<dbReference type="AlphaFoldDB" id="A0A2R4XK52"/>